<evidence type="ECO:0000256" key="3">
    <source>
        <dbReference type="ARBA" id="ARBA00023242"/>
    </source>
</evidence>
<dbReference type="AlphaFoldDB" id="A0A7J0F1G4"/>
<dbReference type="Gene3D" id="1.10.10.60">
    <property type="entry name" value="Homeodomain-like"/>
    <property type="match status" value="1"/>
</dbReference>
<evidence type="ECO:0000256" key="4">
    <source>
        <dbReference type="SAM" id="MobiDB-lite"/>
    </source>
</evidence>
<organism evidence="5 6">
    <name type="scientific">Actinidia rufa</name>
    <dbReference type="NCBI Taxonomy" id="165716"/>
    <lineage>
        <taxon>Eukaryota</taxon>
        <taxon>Viridiplantae</taxon>
        <taxon>Streptophyta</taxon>
        <taxon>Embryophyta</taxon>
        <taxon>Tracheophyta</taxon>
        <taxon>Spermatophyta</taxon>
        <taxon>Magnoliopsida</taxon>
        <taxon>eudicotyledons</taxon>
        <taxon>Gunneridae</taxon>
        <taxon>Pentapetalae</taxon>
        <taxon>asterids</taxon>
        <taxon>Ericales</taxon>
        <taxon>Actinidiaceae</taxon>
        <taxon>Actinidia</taxon>
    </lineage>
</organism>
<proteinExistence type="predicted"/>
<accession>A0A7J0F1G4</accession>
<keyword evidence="5" id="KW-0371">Homeobox</keyword>
<protein>
    <submittedName>
        <fullName evidence="5">Homeodomain-like superfamily protein</fullName>
    </submittedName>
</protein>
<keyword evidence="3" id="KW-0539">Nucleus</keyword>
<dbReference type="Proteomes" id="UP000585474">
    <property type="component" value="Unassembled WGS sequence"/>
</dbReference>
<dbReference type="InterPro" id="IPR046955">
    <property type="entry name" value="PHR1-like"/>
</dbReference>
<dbReference type="PANTHER" id="PTHR31314:SF84">
    <property type="entry name" value="HOMEODOMAIN-LIKE SUPERFAMILY PROTEIN-RELATED"/>
    <property type="match status" value="1"/>
</dbReference>
<evidence type="ECO:0000313" key="6">
    <source>
        <dbReference type="Proteomes" id="UP000585474"/>
    </source>
</evidence>
<keyword evidence="1" id="KW-0805">Transcription regulation</keyword>
<feature type="compositionally biased region" description="Gly residues" evidence="4">
    <location>
        <begin position="137"/>
        <end position="158"/>
    </location>
</feature>
<evidence type="ECO:0000256" key="2">
    <source>
        <dbReference type="ARBA" id="ARBA00023163"/>
    </source>
</evidence>
<gene>
    <name evidence="5" type="ORF">Acr_08g0001330</name>
</gene>
<dbReference type="InterPro" id="IPR006447">
    <property type="entry name" value="Myb_dom_plants"/>
</dbReference>
<dbReference type="GO" id="GO:0003677">
    <property type="term" value="F:DNA binding"/>
    <property type="evidence" value="ECO:0007669"/>
    <property type="project" value="UniProtKB-KW"/>
</dbReference>
<comment type="caution">
    <text evidence="5">The sequence shown here is derived from an EMBL/GenBank/DDBJ whole genome shotgun (WGS) entry which is preliminary data.</text>
</comment>
<keyword evidence="2" id="KW-0804">Transcription</keyword>
<keyword evidence="6" id="KW-1185">Reference proteome</keyword>
<reference evidence="5 6" key="1">
    <citation type="submission" date="2019-07" db="EMBL/GenBank/DDBJ databases">
        <title>De Novo Assembly of kiwifruit Actinidia rufa.</title>
        <authorList>
            <person name="Sugita-Konishi S."/>
            <person name="Sato K."/>
            <person name="Mori E."/>
            <person name="Abe Y."/>
            <person name="Kisaki G."/>
            <person name="Hamano K."/>
            <person name="Suezawa K."/>
            <person name="Otani M."/>
            <person name="Fukuda T."/>
            <person name="Manabe T."/>
            <person name="Gomi K."/>
            <person name="Tabuchi M."/>
            <person name="Akimitsu K."/>
            <person name="Kataoka I."/>
        </authorList>
    </citation>
    <scope>NUCLEOTIDE SEQUENCE [LARGE SCALE GENOMIC DNA]</scope>
    <source>
        <strain evidence="6">cv. Fuchu</strain>
    </source>
</reference>
<dbReference type="GO" id="GO:0003700">
    <property type="term" value="F:DNA-binding transcription factor activity"/>
    <property type="evidence" value="ECO:0007669"/>
    <property type="project" value="InterPro"/>
</dbReference>
<evidence type="ECO:0000256" key="1">
    <source>
        <dbReference type="ARBA" id="ARBA00023015"/>
    </source>
</evidence>
<dbReference type="NCBIfam" id="TIGR01557">
    <property type="entry name" value="myb_SHAQKYF"/>
    <property type="match status" value="1"/>
</dbReference>
<name>A0A7J0F1G4_9ERIC</name>
<evidence type="ECO:0000313" key="5">
    <source>
        <dbReference type="EMBL" id="GFY91737.1"/>
    </source>
</evidence>
<dbReference type="EMBL" id="BJWL01000008">
    <property type="protein sequence ID" value="GFY91737.1"/>
    <property type="molecule type" value="Genomic_DNA"/>
</dbReference>
<sequence length="158" mass="15591">MVLQLMNVKGLTISHVKSHLQMYRSMRHEQMVQGMNMTCFKESDDHQESFLVDGAEGEGDNGTMCLLSSDVSLELTLGRGHVFGGGLGTGSELGFGNDAGQIIGGGGGGISGGPSGDGGKRLGGGSGIGAETITTGSGRGGGSCGSGASGGELGAGKP</sequence>
<feature type="compositionally biased region" description="Gly residues" evidence="4">
    <location>
        <begin position="106"/>
        <end position="128"/>
    </location>
</feature>
<dbReference type="OrthoDB" id="1102558at2759"/>
<feature type="region of interest" description="Disordered" evidence="4">
    <location>
        <begin position="106"/>
        <end position="158"/>
    </location>
</feature>
<keyword evidence="5" id="KW-0238">DNA-binding</keyword>
<dbReference type="PANTHER" id="PTHR31314">
    <property type="entry name" value="MYB FAMILY TRANSCRIPTION FACTOR PHL7-LIKE"/>
    <property type="match status" value="1"/>
</dbReference>